<evidence type="ECO:0000256" key="4">
    <source>
        <dbReference type="ARBA" id="ARBA00023267"/>
    </source>
</evidence>
<dbReference type="PANTHER" id="PTHR12835:SF5">
    <property type="entry name" value="BIOTIN--PROTEIN LIGASE"/>
    <property type="match status" value="1"/>
</dbReference>
<dbReference type="CDD" id="cd16442">
    <property type="entry name" value="BPL"/>
    <property type="match status" value="1"/>
</dbReference>
<keyword evidence="4" id="KW-0092">Biotin</keyword>
<comment type="catalytic activity">
    <reaction evidence="6">
        <text>biotin + L-lysyl-[protein] + ATP = N(6)-biotinyl-L-lysyl-[protein] + AMP + diphosphate + H(+)</text>
        <dbReference type="Rhea" id="RHEA:11756"/>
        <dbReference type="Rhea" id="RHEA-COMP:9752"/>
        <dbReference type="Rhea" id="RHEA-COMP:10505"/>
        <dbReference type="ChEBI" id="CHEBI:15378"/>
        <dbReference type="ChEBI" id="CHEBI:29969"/>
        <dbReference type="ChEBI" id="CHEBI:30616"/>
        <dbReference type="ChEBI" id="CHEBI:33019"/>
        <dbReference type="ChEBI" id="CHEBI:57586"/>
        <dbReference type="ChEBI" id="CHEBI:83144"/>
        <dbReference type="ChEBI" id="CHEBI:456215"/>
        <dbReference type="EC" id="6.3.4.15"/>
    </reaction>
</comment>
<dbReference type="InterPro" id="IPR045864">
    <property type="entry name" value="aa-tRNA-synth_II/BPL/LPL"/>
</dbReference>
<dbReference type="Proteomes" id="UP000887222">
    <property type="component" value="Unassembled WGS sequence"/>
</dbReference>
<dbReference type="PROSITE" id="PS51733">
    <property type="entry name" value="BPL_LPL_CATALYTIC"/>
    <property type="match status" value="1"/>
</dbReference>
<keyword evidence="1 8" id="KW-0436">Ligase</keyword>
<dbReference type="NCBIfam" id="TIGR00121">
    <property type="entry name" value="birA_ligase"/>
    <property type="match status" value="1"/>
</dbReference>
<proteinExistence type="predicted"/>
<dbReference type="Pfam" id="PF03099">
    <property type="entry name" value="BPL_LplA_LipB"/>
    <property type="match status" value="1"/>
</dbReference>
<dbReference type="SUPFAM" id="SSF50037">
    <property type="entry name" value="C-terminal domain of transcriptional repressors"/>
    <property type="match status" value="1"/>
</dbReference>
<evidence type="ECO:0000256" key="1">
    <source>
        <dbReference type="ARBA" id="ARBA00022598"/>
    </source>
</evidence>
<protein>
    <recommendedName>
        <fullName evidence="5">biotin--[biotin carboxyl-carrier protein] ligase</fullName>
        <ecNumber evidence="5">6.3.4.15</ecNumber>
    </recommendedName>
</protein>
<organism evidence="8 9">
    <name type="scientific">Noviherbaspirillum aridicola</name>
    <dbReference type="NCBI Taxonomy" id="2849687"/>
    <lineage>
        <taxon>Bacteria</taxon>
        <taxon>Pseudomonadati</taxon>
        <taxon>Pseudomonadota</taxon>
        <taxon>Betaproteobacteria</taxon>
        <taxon>Burkholderiales</taxon>
        <taxon>Oxalobacteraceae</taxon>
        <taxon>Noviherbaspirillum</taxon>
    </lineage>
</organism>
<evidence type="ECO:0000256" key="2">
    <source>
        <dbReference type="ARBA" id="ARBA00022741"/>
    </source>
</evidence>
<evidence type="ECO:0000313" key="9">
    <source>
        <dbReference type="Proteomes" id="UP000887222"/>
    </source>
</evidence>
<reference evidence="8 9" key="1">
    <citation type="journal article" date="2022" name="Int. J. Syst. Evol. Microbiol.">
        <title>Noviherbaspirillum aridicola sp. nov., isolated from an arid soil in Pakistan.</title>
        <authorList>
            <person name="Khan I.U."/>
            <person name="Saqib M."/>
            <person name="Amin A."/>
            <person name="Hussain F."/>
            <person name="Li L."/>
            <person name="Liu Y.H."/>
            <person name="Fang B.Z."/>
            <person name="Ahmed I."/>
            <person name="Li W.J."/>
        </authorList>
    </citation>
    <scope>NUCLEOTIDE SEQUENCE [LARGE SCALE GENOMIC DNA]</scope>
    <source>
        <strain evidence="8 9">NCCP-691</strain>
    </source>
</reference>
<comment type="caution">
    <text evidence="8">The sequence shown here is derived from an EMBL/GenBank/DDBJ whole genome shotgun (WGS) entry which is preliminary data.</text>
</comment>
<dbReference type="EMBL" id="BPMK01000003">
    <property type="protein sequence ID" value="GIZ50746.1"/>
    <property type="molecule type" value="Genomic_DNA"/>
</dbReference>
<evidence type="ECO:0000256" key="3">
    <source>
        <dbReference type="ARBA" id="ARBA00022840"/>
    </source>
</evidence>
<dbReference type="Gene3D" id="3.30.930.10">
    <property type="entry name" value="Bira Bifunctional Protein, Domain 2"/>
    <property type="match status" value="1"/>
</dbReference>
<keyword evidence="9" id="KW-1185">Reference proteome</keyword>
<evidence type="ECO:0000259" key="7">
    <source>
        <dbReference type="PROSITE" id="PS51733"/>
    </source>
</evidence>
<evidence type="ECO:0000256" key="6">
    <source>
        <dbReference type="ARBA" id="ARBA00047846"/>
    </source>
</evidence>
<keyword evidence="2" id="KW-0547">Nucleotide-binding</keyword>
<dbReference type="SUPFAM" id="SSF55681">
    <property type="entry name" value="Class II aaRS and biotin synthetases"/>
    <property type="match status" value="1"/>
</dbReference>
<dbReference type="InterPro" id="IPR004143">
    <property type="entry name" value="BPL_LPL_catalytic"/>
</dbReference>
<gene>
    <name evidence="8" type="ORF">NCCP691_07600</name>
</gene>
<dbReference type="InterPro" id="IPR003142">
    <property type="entry name" value="BPL_C"/>
</dbReference>
<evidence type="ECO:0000256" key="5">
    <source>
        <dbReference type="ARBA" id="ARBA00024227"/>
    </source>
</evidence>
<dbReference type="Gene3D" id="2.30.30.100">
    <property type="match status" value="1"/>
</dbReference>
<dbReference type="InterPro" id="IPR004408">
    <property type="entry name" value="Biotin_CoA_COase_ligase"/>
</dbReference>
<name>A0ABQ4Q0Q7_9BURK</name>
<dbReference type="PANTHER" id="PTHR12835">
    <property type="entry name" value="BIOTIN PROTEIN LIGASE"/>
    <property type="match status" value="1"/>
</dbReference>
<dbReference type="EC" id="6.3.4.15" evidence="5"/>
<keyword evidence="3" id="KW-0067">ATP-binding</keyword>
<accession>A0ABQ4Q0Q7</accession>
<sequence>MSGIFPCCMAVPKASRYNAGMTALLTPEQIAALCRPAAQRVDVRVVEETGSTNADLMAALPGLTGPRLLIARHQRAGRGRAGRPWQSRPGQSLTFSLAWKFERGLQALVGLPLAVGVTLAETLALFGAEVRLKWPNDLLLEGRKAAGILIESAAAGPGSWAVIGIGINLALDEETVAGLDRPVASLAPLAAIDQNLLMAALLSALAEMLEEFAQQGLAPFAARWNRLHAYAGQPVAILENGRALHEGIGVGVDEVGRFLIDTGAGRVAVMAGDVSLRPKE</sequence>
<dbReference type="RefSeq" id="WP_238482301.1">
    <property type="nucleotide sequence ID" value="NZ_BPMK01000003.1"/>
</dbReference>
<dbReference type="GO" id="GO:0016874">
    <property type="term" value="F:ligase activity"/>
    <property type="evidence" value="ECO:0007669"/>
    <property type="project" value="UniProtKB-KW"/>
</dbReference>
<evidence type="ECO:0000313" key="8">
    <source>
        <dbReference type="EMBL" id="GIZ50746.1"/>
    </source>
</evidence>
<dbReference type="InterPro" id="IPR008988">
    <property type="entry name" value="Transcriptional_repressor_C"/>
</dbReference>
<feature type="domain" description="BPL/LPL catalytic" evidence="7">
    <location>
        <begin position="25"/>
        <end position="213"/>
    </location>
</feature>
<dbReference type="Pfam" id="PF02237">
    <property type="entry name" value="BPL_C"/>
    <property type="match status" value="1"/>
</dbReference>